<evidence type="ECO:0000256" key="2">
    <source>
        <dbReference type="ARBA" id="ARBA00022490"/>
    </source>
</evidence>
<proteinExistence type="inferred from homology"/>
<evidence type="ECO:0000256" key="7">
    <source>
        <dbReference type="ARBA" id="ARBA00022993"/>
    </source>
</evidence>
<comment type="subcellular location">
    <subcellularLocation>
        <location evidence="8">Cytoplasm</location>
    </subcellularLocation>
</comment>
<evidence type="ECO:0000256" key="8">
    <source>
        <dbReference type="HAMAP-Rule" id="MF_00376"/>
    </source>
</evidence>
<name>A0A0C9QGJ6_LACPA</name>
<dbReference type="CDD" id="cd02022">
    <property type="entry name" value="DPCK"/>
    <property type="match status" value="1"/>
</dbReference>
<comment type="pathway">
    <text evidence="8">Cofactor biosynthesis; coenzyme A biosynthesis; CoA from (R)-pantothenate: step 5/5.</text>
</comment>
<dbReference type="GO" id="GO:0005737">
    <property type="term" value="C:cytoplasm"/>
    <property type="evidence" value="ECO:0007669"/>
    <property type="project" value="UniProtKB-SubCell"/>
</dbReference>
<dbReference type="PANTHER" id="PTHR10695">
    <property type="entry name" value="DEPHOSPHO-COA KINASE-RELATED"/>
    <property type="match status" value="1"/>
</dbReference>
<protein>
    <recommendedName>
        <fullName evidence="8 9">Dephospho-CoA kinase</fullName>
        <ecNumber evidence="8 9">2.7.1.24</ecNumber>
    </recommendedName>
    <alternativeName>
        <fullName evidence="8">Dephosphocoenzyme A kinase</fullName>
    </alternativeName>
</protein>
<dbReference type="InterPro" id="IPR001977">
    <property type="entry name" value="Depp_CoAkinase"/>
</dbReference>
<gene>
    <name evidence="8" type="primary">coaE</name>
    <name evidence="10" type="ORF">LC0644_2247</name>
</gene>
<keyword evidence="2 8" id="KW-0963">Cytoplasm</keyword>
<dbReference type="Pfam" id="PF01121">
    <property type="entry name" value="CoaE"/>
    <property type="match status" value="1"/>
</dbReference>
<dbReference type="GO" id="GO:0005524">
    <property type="term" value="F:ATP binding"/>
    <property type="evidence" value="ECO:0007669"/>
    <property type="project" value="UniProtKB-UniRule"/>
</dbReference>
<comment type="caution">
    <text evidence="10">The sequence shown here is derived from an EMBL/GenBank/DDBJ whole genome shotgun (WGS) entry which is preliminary data.</text>
</comment>
<dbReference type="InterPro" id="IPR027417">
    <property type="entry name" value="P-loop_NTPase"/>
</dbReference>
<sequence>MTYLLGLTGGIASGKSTVSRTFKAAGFPVVDADVIARQIVEPGQPVLARIAQAFGPEVLRADGSLDRAKLAEIVFSQPGRMAALNQINRPYLREAISQALAQAKAGGAAIVVGDIPLLYEADYADDFDGVAVVSVDPNIQLSRLMARDGLSQADAEARIQSQMPLAQKAALADFVIDNNGTQEATIAQANALIHRLQRLS</sequence>
<organism evidence="10 11">
    <name type="scientific">Lacticaseibacillus paracasei NRIC 0644</name>
    <dbReference type="NCBI Taxonomy" id="1435038"/>
    <lineage>
        <taxon>Bacteria</taxon>
        <taxon>Bacillati</taxon>
        <taxon>Bacillota</taxon>
        <taxon>Bacilli</taxon>
        <taxon>Lactobacillales</taxon>
        <taxon>Lactobacillaceae</taxon>
        <taxon>Lacticaseibacillus</taxon>
    </lineage>
</organism>
<dbReference type="UniPathway" id="UPA00241">
    <property type="reaction ID" value="UER00356"/>
</dbReference>
<keyword evidence="3 8" id="KW-0808">Transferase</keyword>
<comment type="similarity">
    <text evidence="1 8">Belongs to the CoaE family.</text>
</comment>
<dbReference type="Proteomes" id="UP000032552">
    <property type="component" value="Unassembled WGS sequence"/>
</dbReference>
<dbReference type="EMBL" id="BAYM01000246">
    <property type="protein sequence ID" value="GAN37658.1"/>
    <property type="molecule type" value="Genomic_DNA"/>
</dbReference>
<accession>A0A0C9QGJ6</accession>
<evidence type="ECO:0000256" key="9">
    <source>
        <dbReference type="NCBIfam" id="TIGR00152"/>
    </source>
</evidence>
<dbReference type="SUPFAM" id="SSF52540">
    <property type="entry name" value="P-loop containing nucleoside triphosphate hydrolases"/>
    <property type="match status" value="1"/>
</dbReference>
<dbReference type="GO" id="GO:0015937">
    <property type="term" value="P:coenzyme A biosynthetic process"/>
    <property type="evidence" value="ECO:0007669"/>
    <property type="project" value="UniProtKB-UniRule"/>
</dbReference>
<dbReference type="PANTHER" id="PTHR10695:SF46">
    <property type="entry name" value="BIFUNCTIONAL COENZYME A SYNTHASE-RELATED"/>
    <property type="match status" value="1"/>
</dbReference>
<keyword evidence="4 8" id="KW-0547">Nucleotide-binding</keyword>
<dbReference type="PROSITE" id="PS51219">
    <property type="entry name" value="DPCK"/>
    <property type="match status" value="1"/>
</dbReference>
<evidence type="ECO:0000256" key="6">
    <source>
        <dbReference type="ARBA" id="ARBA00022840"/>
    </source>
</evidence>
<dbReference type="HAMAP" id="MF_00376">
    <property type="entry name" value="Dephospho_CoA_kinase"/>
    <property type="match status" value="1"/>
</dbReference>
<evidence type="ECO:0000256" key="3">
    <source>
        <dbReference type="ARBA" id="ARBA00022679"/>
    </source>
</evidence>
<keyword evidence="5 8" id="KW-0418">Kinase</keyword>
<feature type="binding site" evidence="8">
    <location>
        <begin position="12"/>
        <end position="17"/>
    </location>
    <ligand>
        <name>ATP</name>
        <dbReference type="ChEBI" id="CHEBI:30616"/>
    </ligand>
</feature>
<dbReference type="NCBIfam" id="TIGR00152">
    <property type="entry name" value="dephospho-CoA kinase"/>
    <property type="match status" value="1"/>
</dbReference>
<comment type="catalytic activity">
    <reaction evidence="8">
        <text>3'-dephospho-CoA + ATP = ADP + CoA + H(+)</text>
        <dbReference type="Rhea" id="RHEA:18245"/>
        <dbReference type="ChEBI" id="CHEBI:15378"/>
        <dbReference type="ChEBI" id="CHEBI:30616"/>
        <dbReference type="ChEBI" id="CHEBI:57287"/>
        <dbReference type="ChEBI" id="CHEBI:57328"/>
        <dbReference type="ChEBI" id="CHEBI:456216"/>
        <dbReference type="EC" id="2.7.1.24"/>
    </reaction>
</comment>
<reference evidence="11" key="1">
    <citation type="submission" date="2014-05" db="EMBL/GenBank/DDBJ databases">
        <title>Whole genome sequencing of Lactobacillus casei NRIC0644.</title>
        <authorList>
            <person name="Atarashi H."/>
            <person name="Yoshida Y."/>
            <person name="Fujimura S."/>
            <person name="Tanaka N."/>
            <person name="Shiwa Y."/>
            <person name="Yoshikawa H."/>
            <person name="Okada S."/>
            <person name="Nakagawa J."/>
        </authorList>
    </citation>
    <scope>NUCLEOTIDE SEQUENCE [LARGE SCALE GENOMIC DNA]</scope>
    <source>
        <strain evidence="11">NRIC0644</strain>
    </source>
</reference>
<dbReference type="RefSeq" id="WP_003579584.1">
    <property type="nucleotide sequence ID" value="NZ_BAYM01000246.1"/>
</dbReference>
<evidence type="ECO:0000256" key="4">
    <source>
        <dbReference type="ARBA" id="ARBA00022741"/>
    </source>
</evidence>
<evidence type="ECO:0000256" key="1">
    <source>
        <dbReference type="ARBA" id="ARBA00009018"/>
    </source>
</evidence>
<evidence type="ECO:0000313" key="10">
    <source>
        <dbReference type="EMBL" id="GAN37658.1"/>
    </source>
</evidence>
<dbReference type="GO" id="GO:0004140">
    <property type="term" value="F:dephospho-CoA kinase activity"/>
    <property type="evidence" value="ECO:0007669"/>
    <property type="project" value="UniProtKB-UniRule"/>
</dbReference>
<evidence type="ECO:0000256" key="5">
    <source>
        <dbReference type="ARBA" id="ARBA00022777"/>
    </source>
</evidence>
<dbReference type="EC" id="2.7.1.24" evidence="8 9"/>
<keyword evidence="7 8" id="KW-0173">Coenzyme A biosynthesis</keyword>
<dbReference type="AlphaFoldDB" id="A0A0C9QGJ6"/>
<dbReference type="FunFam" id="3.40.50.300:FF:000991">
    <property type="entry name" value="Dephospho-CoA kinase"/>
    <property type="match status" value="1"/>
</dbReference>
<keyword evidence="6 8" id="KW-0067">ATP-binding</keyword>
<comment type="function">
    <text evidence="8">Catalyzes the phosphorylation of the 3'-hydroxyl group of dephosphocoenzyme A to form coenzyme A.</text>
</comment>
<dbReference type="Gene3D" id="3.40.50.300">
    <property type="entry name" value="P-loop containing nucleotide triphosphate hydrolases"/>
    <property type="match status" value="1"/>
</dbReference>
<evidence type="ECO:0000313" key="11">
    <source>
        <dbReference type="Proteomes" id="UP000032552"/>
    </source>
</evidence>